<evidence type="ECO:0000256" key="5">
    <source>
        <dbReference type="ARBA" id="ARBA00022692"/>
    </source>
</evidence>
<dbReference type="AlphaFoldDB" id="A0A485CU42"/>
<feature type="domain" description="Phosphotransferase system EIIC" evidence="9">
    <location>
        <begin position="9"/>
        <end position="75"/>
    </location>
</feature>
<keyword evidence="2" id="KW-0813">Transport</keyword>
<evidence type="ECO:0000256" key="6">
    <source>
        <dbReference type="ARBA" id="ARBA00022989"/>
    </source>
</evidence>
<dbReference type="InterPro" id="IPR003352">
    <property type="entry name" value="PTS_EIIC"/>
</dbReference>
<keyword evidence="6 8" id="KW-1133">Transmembrane helix</keyword>
<gene>
    <name evidence="10" type="primary">murP_2</name>
    <name evidence="10" type="ORF">NCTC13038_05704</name>
</gene>
<evidence type="ECO:0000256" key="3">
    <source>
        <dbReference type="ARBA" id="ARBA00022475"/>
    </source>
</evidence>
<comment type="subcellular location">
    <subcellularLocation>
        <location evidence="1">Cell membrane</location>
        <topology evidence="1">Multi-pass membrane protein</topology>
    </subcellularLocation>
</comment>
<dbReference type="Pfam" id="PF02378">
    <property type="entry name" value="PTS_EIIC"/>
    <property type="match status" value="1"/>
</dbReference>
<feature type="transmembrane region" description="Helical" evidence="8">
    <location>
        <begin position="68"/>
        <end position="94"/>
    </location>
</feature>
<dbReference type="GO" id="GO:0009401">
    <property type="term" value="P:phosphoenolpyruvate-dependent sugar phosphotransferase system"/>
    <property type="evidence" value="ECO:0007669"/>
    <property type="project" value="InterPro"/>
</dbReference>
<dbReference type="GO" id="GO:0005886">
    <property type="term" value="C:plasma membrane"/>
    <property type="evidence" value="ECO:0007669"/>
    <property type="project" value="UniProtKB-SubCell"/>
</dbReference>
<accession>A0A485CU42</accession>
<dbReference type="Proteomes" id="UP000332594">
    <property type="component" value="Unassembled WGS sequence"/>
</dbReference>
<evidence type="ECO:0000256" key="1">
    <source>
        <dbReference type="ARBA" id="ARBA00004651"/>
    </source>
</evidence>
<keyword evidence="4" id="KW-0762">Sugar transport</keyword>
<reference evidence="10 11" key="1">
    <citation type="submission" date="2019-03" db="EMBL/GenBank/DDBJ databases">
        <authorList>
            <consortium name="Pathogen Informatics"/>
        </authorList>
    </citation>
    <scope>NUCLEOTIDE SEQUENCE [LARGE SCALE GENOMIC DNA]</scope>
    <source>
        <strain evidence="10 11">NCTC13038</strain>
    </source>
</reference>
<evidence type="ECO:0000313" key="10">
    <source>
        <dbReference type="EMBL" id="VFS87964.1"/>
    </source>
</evidence>
<keyword evidence="5 8" id="KW-0812">Transmembrane</keyword>
<organism evidence="10 11">
    <name type="scientific">Raoultella terrigena</name>
    <name type="common">Klebsiella terrigena</name>
    <dbReference type="NCBI Taxonomy" id="577"/>
    <lineage>
        <taxon>Bacteria</taxon>
        <taxon>Pseudomonadati</taxon>
        <taxon>Pseudomonadota</taxon>
        <taxon>Gammaproteobacteria</taxon>
        <taxon>Enterobacterales</taxon>
        <taxon>Enterobacteriaceae</taxon>
        <taxon>Klebsiella/Raoultella group</taxon>
        <taxon>Raoultella</taxon>
    </lineage>
</organism>
<dbReference type="InterPro" id="IPR050558">
    <property type="entry name" value="PTS_Sugar-Specific_Components"/>
</dbReference>
<proteinExistence type="predicted"/>
<evidence type="ECO:0000256" key="2">
    <source>
        <dbReference type="ARBA" id="ARBA00022448"/>
    </source>
</evidence>
<dbReference type="GO" id="GO:0090588">
    <property type="term" value="F:protein-phosphocysteine-N-acetylmuramate phosphotransferase system transporter activity"/>
    <property type="evidence" value="ECO:0007669"/>
    <property type="project" value="TreeGrafter"/>
</dbReference>
<evidence type="ECO:0000259" key="9">
    <source>
        <dbReference type="Pfam" id="PF02378"/>
    </source>
</evidence>
<dbReference type="EMBL" id="CAADJG010000002">
    <property type="protein sequence ID" value="VFS87964.1"/>
    <property type="molecule type" value="Genomic_DNA"/>
</dbReference>
<evidence type="ECO:0000256" key="8">
    <source>
        <dbReference type="SAM" id="Phobius"/>
    </source>
</evidence>
<dbReference type="PANTHER" id="PTHR30175">
    <property type="entry name" value="PHOSPHOTRANSFERASE SYSTEM TRANSPORT PROTEIN"/>
    <property type="match status" value="1"/>
</dbReference>
<protein>
    <submittedName>
        <fullName evidence="10">EIIBC-MurNAc</fullName>
    </submittedName>
</protein>
<dbReference type="PANTHER" id="PTHR30175:SF3">
    <property type="entry name" value="PTS SYSTEM N-ACETYLMURAMIC ACID-SPECIFIC EIIBC COMPONENT"/>
    <property type="match status" value="1"/>
</dbReference>
<feature type="transmembrane region" description="Helical" evidence="8">
    <location>
        <begin position="6"/>
        <end position="29"/>
    </location>
</feature>
<evidence type="ECO:0000256" key="4">
    <source>
        <dbReference type="ARBA" id="ARBA00022597"/>
    </source>
</evidence>
<name>A0A485CU42_RAOTE</name>
<evidence type="ECO:0000256" key="7">
    <source>
        <dbReference type="ARBA" id="ARBA00023136"/>
    </source>
</evidence>
<dbReference type="GO" id="GO:0008982">
    <property type="term" value="F:protein-N(PI)-phosphohistidine-sugar phosphotransferase activity"/>
    <property type="evidence" value="ECO:0007669"/>
    <property type="project" value="InterPro"/>
</dbReference>
<sequence>MDAQGFNSLFPILAMAGAGQVGAALALYWRAKHGSLLRTQIKGAIIPGFLGIGEPLIYGVTLPRMKPFITACIGGACGGFFLGLIAWLGLPVGLNTVFGPSGLVALPLMTSGSGIYAGMAVYAAGLAVSYLCGFALTWLFGSKNVDLS</sequence>
<feature type="transmembrane region" description="Helical" evidence="8">
    <location>
        <begin position="114"/>
        <end position="140"/>
    </location>
</feature>
<keyword evidence="3" id="KW-1003">Cell membrane</keyword>
<keyword evidence="7 8" id="KW-0472">Membrane</keyword>
<evidence type="ECO:0000313" key="11">
    <source>
        <dbReference type="Proteomes" id="UP000332594"/>
    </source>
</evidence>